<accession>A0A9J5XNM7</accession>
<evidence type="ECO:0000313" key="3">
    <source>
        <dbReference type="Proteomes" id="UP000824120"/>
    </source>
</evidence>
<dbReference type="EMBL" id="JACXVP010000008">
    <property type="protein sequence ID" value="KAG5589437.1"/>
    <property type="molecule type" value="Genomic_DNA"/>
</dbReference>
<dbReference type="AlphaFoldDB" id="A0A9J5XNM7"/>
<dbReference type="OrthoDB" id="1751906at2759"/>
<keyword evidence="3" id="KW-1185">Reference proteome</keyword>
<organism evidence="2 3">
    <name type="scientific">Solanum commersonii</name>
    <name type="common">Commerson's wild potato</name>
    <name type="synonym">Commerson's nightshade</name>
    <dbReference type="NCBI Taxonomy" id="4109"/>
    <lineage>
        <taxon>Eukaryota</taxon>
        <taxon>Viridiplantae</taxon>
        <taxon>Streptophyta</taxon>
        <taxon>Embryophyta</taxon>
        <taxon>Tracheophyta</taxon>
        <taxon>Spermatophyta</taxon>
        <taxon>Magnoliopsida</taxon>
        <taxon>eudicotyledons</taxon>
        <taxon>Gunneridae</taxon>
        <taxon>Pentapetalae</taxon>
        <taxon>asterids</taxon>
        <taxon>lamiids</taxon>
        <taxon>Solanales</taxon>
        <taxon>Solanaceae</taxon>
        <taxon>Solanoideae</taxon>
        <taxon>Solaneae</taxon>
        <taxon>Solanum</taxon>
    </lineage>
</organism>
<evidence type="ECO:0000313" key="2">
    <source>
        <dbReference type="EMBL" id="KAG5589437.1"/>
    </source>
</evidence>
<reference evidence="2 3" key="1">
    <citation type="submission" date="2020-09" db="EMBL/GenBank/DDBJ databases">
        <title>De no assembly of potato wild relative species, Solanum commersonii.</title>
        <authorList>
            <person name="Cho K."/>
        </authorList>
    </citation>
    <scope>NUCLEOTIDE SEQUENCE [LARGE SCALE GENOMIC DNA]</scope>
    <source>
        <strain evidence="2">LZ3.2</strain>
        <tissue evidence="2">Leaf</tissue>
    </source>
</reference>
<name>A0A9J5XNM7_SOLCO</name>
<comment type="caution">
    <text evidence="2">The sequence shown here is derived from an EMBL/GenBank/DDBJ whole genome shotgun (WGS) entry which is preliminary data.</text>
</comment>
<gene>
    <name evidence="2" type="ORF">H5410_039951</name>
</gene>
<proteinExistence type="predicted"/>
<evidence type="ECO:0000256" key="1">
    <source>
        <dbReference type="SAM" id="MobiDB-lite"/>
    </source>
</evidence>
<sequence>MITLINELTQGIEHAKQLRAYLSSVASTSKNQELLLQKIHSSYEQSLLILKWSGSTVQSPNYQYTFLGTLGNGMLCSDTKFIYVLQKLPEMHISYMQNCWAATQITYRGFHNCHHATYSAINPTSPEKQELKKHADYQAGKYLNQVLMNLRSNLRGNTNDLDKNETACSFSLPSTFSGLTDKNRHFQISHVDDTLIGSSYSPSFVSPTTPESNYFSVSSSCQMNGFGMFITCTIQNQTSLIYSQPTLPQQCNPTSGSEEGSVYVDLTPTLEGREVVSDRPLAQEEAYQSSSEKK</sequence>
<feature type="region of interest" description="Disordered" evidence="1">
    <location>
        <begin position="273"/>
        <end position="294"/>
    </location>
</feature>
<protein>
    <submittedName>
        <fullName evidence="2">Uncharacterized protein</fullName>
    </submittedName>
</protein>
<dbReference type="Proteomes" id="UP000824120">
    <property type="component" value="Chromosome 8"/>
</dbReference>